<evidence type="ECO:0000256" key="1">
    <source>
        <dbReference type="SAM" id="MobiDB-lite"/>
    </source>
</evidence>
<name>A0A6H5HYX9_9HYME</name>
<proteinExistence type="predicted"/>
<protein>
    <recommendedName>
        <fullName evidence="4">C2H2-type domain-containing protein</fullName>
    </recommendedName>
</protein>
<dbReference type="AlphaFoldDB" id="A0A6H5HYX9"/>
<evidence type="ECO:0000313" key="2">
    <source>
        <dbReference type="EMBL" id="CAB0030017.1"/>
    </source>
</evidence>
<organism evidence="2 3">
    <name type="scientific">Trichogramma brassicae</name>
    <dbReference type="NCBI Taxonomy" id="86971"/>
    <lineage>
        <taxon>Eukaryota</taxon>
        <taxon>Metazoa</taxon>
        <taxon>Ecdysozoa</taxon>
        <taxon>Arthropoda</taxon>
        <taxon>Hexapoda</taxon>
        <taxon>Insecta</taxon>
        <taxon>Pterygota</taxon>
        <taxon>Neoptera</taxon>
        <taxon>Endopterygota</taxon>
        <taxon>Hymenoptera</taxon>
        <taxon>Apocrita</taxon>
        <taxon>Proctotrupomorpha</taxon>
        <taxon>Chalcidoidea</taxon>
        <taxon>Trichogrammatidae</taxon>
        <taxon>Trichogramma</taxon>
    </lineage>
</organism>
<evidence type="ECO:0008006" key="4">
    <source>
        <dbReference type="Google" id="ProtNLM"/>
    </source>
</evidence>
<evidence type="ECO:0000313" key="3">
    <source>
        <dbReference type="Proteomes" id="UP000479190"/>
    </source>
</evidence>
<accession>A0A6H5HYX9</accession>
<sequence length="171" mass="19684">MSKIGSRRGEGSTRSRRLSDNEHYTREGPRKSQRLRIATSAKKKFGLKFNFLSTKGQYTKVSKDYACDRCEKKFGQKASLALPPKNCTRRSERLPMPQYQSQTQSHLLRHSGARYENVVRVLSDDEVRYQVGRCQSPAFSCRIRTGQIVNFKHKDATSLHSFTLKTAFTIF</sequence>
<gene>
    <name evidence="2" type="ORF">TBRA_LOCUS2033</name>
</gene>
<reference evidence="2 3" key="1">
    <citation type="submission" date="2020-02" db="EMBL/GenBank/DDBJ databases">
        <authorList>
            <person name="Ferguson B K."/>
        </authorList>
    </citation>
    <scope>NUCLEOTIDE SEQUENCE [LARGE SCALE GENOMIC DNA]</scope>
</reference>
<dbReference type="EMBL" id="CADCXV010000408">
    <property type="protein sequence ID" value="CAB0030017.1"/>
    <property type="molecule type" value="Genomic_DNA"/>
</dbReference>
<keyword evidence="3" id="KW-1185">Reference proteome</keyword>
<feature type="compositionally biased region" description="Basic and acidic residues" evidence="1">
    <location>
        <begin position="7"/>
        <end position="30"/>
    </location>
</feature>
<feature type="region of interest" description="Disordered" evidence="1">
    <location>
        <begin position="1"/>
        <end position="34"/>
    </location>
</feature>
<dbReference type="Proteomes" id="UP000479190">
    <property type="component" value="Unassembled WGS sequence"/>
</dbReference>